<proteinExistence type="predicted"/>
<evidence type="ECO:0000256" key="1">
    <source>
        <dbReference type="SAM" id="MobiDB-lite"/>
    </source>
</evidence>
<feature type="compositionally biased region" description="Acidic residues" evidence="1">
    <location>
        <begin position="68"/>
        <end position="93"/>
    </location>
</feature>
<dbReference type="RefSeq" id="WP_091951916.1">
    <property type="nucleotide sequence ID" value="NZ_FOSV01000039.1"/>
</dbReference>
<feature type="region of interest" description="Disordered" evidence="1">
    <location>
        <begin position="56"/>
        <end position="93"/>
    </location>
</feature>
<protein>
    <submittedName>
        <fullName evidence="2">Uncharacterized protein</fullName>
    </submittedName>
</protein>
<reference evidence="3" key="1">
    <citation type="submission" date="2016-10" db="EMBL/GenBank/DDBJ databases">
        <authorList>
            <person name="Varghese N."/>
            <person name="Submissions S."/>
        </authorList>
    </citation>
    <scope>NUCLEOTIDE SEQUENCE [LARGE SCALE GENOMIC DNA]</scope>
    <source>
        <strain evidence="3">CGMCC 1.6474</strain>
    </source>
</reference>
<dbReference type="Proteomes" id="UP000198804">
    <property type="component" value="Unassembled WGS sequence"/>
</dbReference>
<keyword evidence="3" id="KW-1185">Reference proteome</keyword>
<dbReference type="AlphaFoldDB" id="A0A1I4MIE4"/>
<dbReference type="STRING" id="414703.SAMN04488125_1399"/>
<sequence>MSTTSPTIDTAIAAWKSATTAADRELAEEAIEQHVAAETPEGGDYKAATEELLARLRAEAGPLPATEATEEDDEDEEDDDEDEDGVFEDEDCTIPVDGDDVLPSCFYFRNDGSLYRYQFMQPHNYEYFVYREDSFGHPFWLGCGGVVIDDDVTVEIFLLSRTGVYAD</sequence>
<gene>
    <name evidence="2" type="ORF">SAMN04488125_1399</name>
</gene>
<evidence type="ECO:0000313" key="3">
    <source>
        <dbReference type="Proteomes" id="UP000198804"/>
    </source>
</evidence>
<accession>A0A1I4MIE4</accession>
<organism evidence="2 3">
    <name type="scientific">Methylorubrum salsuginis</name>
    <dbReference type="NCBI Taxonomy" id="414703"/>
    <lineage>
        <taxon>Bacteria</taxon>
        <taxon>Pseudomonadati</taxon>
        <taxon>Pseudomonadota</taxon>
        <taxon>Alphaproteobacteria</taxon>
        <taxon>Hyphomicrobiales</taxon>
        <taxon>Methylobacteriaceae</taxon>
        <taxon>Methylorubrum</taxon>
    </lineage>
</organism>
<dbReference type="EMBL" id="FOSV01000039">
    <property type="protein sequence ID" value="SFM02817.1"/>
    <property type="molecule type" value="Genomic_DNA"/>
</dbReference>
<name>A0A1I4MIE4_9HYPH</name>
<evidence type="ECO:0000313" key="2">
    <source>
        <dbReference type="EMBL" id="SFM02817.1"/>
    </source>
</evidence>